<dbReference type="PANTHER" id="PTHR11076:SF33">
    <property type="entry name" value="DNA POLYMERASE KAPPA"/>
    <property type="match status" value="1"/>
</dbReference>
<dbReference type="InterPro" id="IPR043502">
    <property type="entry name" value="DNA/RNA_pol_sf"/>
</dbReference>
<dbReference type="FunFam" id="3.40.1170.60:FF:000003">
    <property type="entry name" value="DNA polymerase eta"/>
    <property type="match status" value="1"/>
</dbReference>
<dbReference type="SUPFAM" id="SSF100879">
    <property type="entry name" value="Lesion bypass DNA polymerase (Y-family), little finger domain"/>
    <property type="match status" value="1"/>
</dbReference>
<evidence type="ECO:0000259" key="8">
    <source>
        <dbReference type="PROSITE" id="PS50173"/>
    </source>
</evidence>
<name>A0A2H0YQZ2_9BACT</name>
<feature type="domain" description="UmuC" evidence="8">
    <location>
        <begin position="5"/>
        <end position="188"/>
    </location>
</feature>
<reference evidence="10" key="1">
    <citation type="submission" date="2017-09" db="EMBL/GenBank/DDBJ databases">
        <title>Depth-based differentiation of microbial function through sediment-hosted aquifers and enrichment of novel symbionts in the deep terrestrial subsurface.</title>
        <authorList>
            <person name="Probst A.J."/>
            <person name="Ladd B."/>
            <person name="Jarett J.K."/>
            <person name="Geller-Mcgrath D.E."/>
            <person name="Sieber C.M.K."/>
            <person name="Emerson J.B."/>
            <person name="Anantharaman K."/>
            <person name="Thomas B.C."/>
            <person name="Malmstrom R."/>
            <person name="Stieglmeier M."/>
            <person name="Klingl A."/>
            <person name="Woyke T."/>
            <person name="Ryan C.M."/>
            <person name="Banfield J.F."/>
        </authorList>
    </citation>
    <scope>NUCLEOTIDE SEQUENCE [LARGE SCALE GENOMIC DNA]</scope>
</reference>
<keyword evidence="6" id="KW-0460">Magnesium</keyword>
<dbReference type="Gene3D" id="3.40.1170.60">
    <property type="match status" value="1"/>
</dbReference>
<evidence type="ECO:0000256" key="3">
    <source>
        <dbReference type="ARBA" id="ARBA00022695"/>
    </source>
</evidence>
<dbReference type="InterPro" id="IPR017961">
    <property type="entry name" value="DNA_pol_Y-fam_little_finger"/>
</dbReference>
<keyword evidence="2" id="KW-0808">Transferase</keyword>
<dbReference type="Gene3D" id="1.10.150.20">
    <property type="entry name" value="5' to 3' exonuclease, C-terminal subdomain"/>
    <property type="match status" value="1"/>
</dbReference>
<proteinExistence type="inferred from homology"/>
<dbReference type="SUPFAM" id="SSF56672">
    <property type="entry name" value="DNA/RNA polymerases"/>
    <property type="match status" value="1"/>
</dbReference>
<dbReference type="CDD" id="cd03586">
    <property type="entry name" value="PolY_Pol_IV_kappa"/>
    <property type="match status" value="1"/>
</dbReference>
<evidence type="ECO:0000256" key="5">
    <source>
        <dbReference type="ARBA" id="ARBA00022763"/>
    </source>
</evidence>
<comment type="similarity">
    <text evidence="1">Belongs to the DNA polymerase type-Y family.</text>
</comment>
<dbReference type="InterPro" id="IPR001126">
    <property type="entry name" value="UmuC"/>
</dbReference>
<evidence type="ECO:0000313" key="9">
    <source>
        <dbReference type="EMBL" id="PIS40917.1"/>
    </source>
</evidence>
<sequence length="403" mass="45462">MQRIILHFDMNSYFASVEQQANPFLRGKPVGVCSTMSRRGCIIASSREAKTFGVKTGCRVDEAKMLCPQIKLVEVDPPKYRSTTENIVRLCKEYTSEIELYSIDEAFLDFSGLIKSFHQAETLGQIIKTRIRQEAGEWLNCSMGISYTRWLAKFAGDTAPKGGIVIVNPQNRLTYLKGRDLQEAWGIAGALASRLNALNIFTLDELARYSPINLLEVFGIRGYKLWANVNGIELAGLEQRKIPKSIGHSHVLRKRNRDEKFHKAVIMRLAERTGRRLREMNLEAHGIYAFMRAEGLGDFGVSRKVFQPILTTWSIYRQVLEILAPFLKKGMPTFFALGLFNLQPKSDQLSLFEKPKSLNLVKALDIINNKYGEETIVQGDLAGLSDGHAPDRIGFRKTVGLDD</sequence>
<evidence type="ECO:0000313" key="10">
    <source>
        <dbReference type="Proteomes" id="UP000236845"/>
    </source>
</evidence>
<evidence type="ECO:0000256" key="6">
    <source>
        <dbReference type="ARBA" id="ARBA00022842"/>
    </source>
</evidence>
<evidence type="ECO:0000256" key="7">
    <source>
        <dbReference type="ARBA" id="ARBA00023204"/>
    </source>
</evidence>
<dbReference type="GO" id="GO:0003684">
    <property type="term" value="F:damaged DNA binding"/>
    <property type="evidence" value="ECO:0007669"/>
    <property type="project" value="InterPro"/>
</dbReference>
<dbReference type="InterPro" id="IPR043128">
    <property type="entry name" value="Rev_trsase/Diguanyl_cyclase"/>
</dbReference>
<dbReference type="InterPro" id="IPR036775">
    <property type="entry name" value="DNA_pol_Y-fam_lit_finger_sf"/>
</dbReference>
<keyword evidence="7" id="KW-0234">DNA repair</keyword>
<comment type="caution">
    <text evidence="9">The sequence shown here is derived from an EMBL/GenBank/DDBJ whole genome shotgun (WGS) entry which is preliminary data.</text>
</comment>
<dbReference type="GO" id="GO:0046872">
    <property type="term" value="F:metal ion binding"/>
    <property type="evidence" value="ECO:0007669"/>
    <property type="project" value="UniProtKB-KW"/>
</dbReference>
<dbReference type="InterPro" id="IPR022880">
    <property type="entry name" value="DNApol_IV"/>
</dbReference>
<organism evidence="9 10">
    <name type="scientific">Candidatus Kerfeldbacteria bacterium CG08_land_8_20_14_0_20_43_14</name>
    <dbReference type="NCBI Taxonomy" id="2014246"/>
    <lineage>
        <taxon>Bacteria</taxon>
        <taxon>Candidatus Kerfeldiibacteriota</taxon>
    </lineage>
</organism>
<dbReference type="GO" id="GO:0009432">
    <property type="term" value="P:SOS response"/>
    <property type="evidence" value="ECO:0007669"/>
    <property type="project" value="TreeGrafter"/>
</dbReference>
<keyword evidence="3" id="KW-0548">Nucleotidyltransferase</keyword>
<dbReference type="GO" id="GO:0003887">
    <property type="term" value="F:DNA-directed DNA polymerase activity"/>
    <property type="evidence" value="ECO:0007669"/>
    <property type="project" value="InterPro"/>
</dbReference>
<protein>
    <recommendedName>
        <fullName evidence="8">UmuC domain-containing protein</fullName>
    </recommendedName>
</protein>
<dbReference type="Pfam" id="PF11799">
    <property type="entry name" value="IMS_C"/>
    <property type="match status" value="1"/>
</dbReference>
<gene>
    <name evidence="9" type="ORF">COT26_00785</name>
</gene>
<evidence type="ECO:0000256" key="4">
    <source>
        <dbReference type="ARBA" id="ARBA00022723"/>
    </source>
</evidence>
<dbReference type="PROSITE" id="PS50173">
    <property type="entry name" value="UMUC"/>
    <property type="match status" value="1"/>
</dbReference>
<dbReference type="Pfam" id="PF00817">
    <property type="entry name" value="IMS"/>
    <property type="match status" value="1"/>
</dbReference>
<dbReference type="AlphaFoldDB" id="A0A2H0YQZ2"/>
<dbReference type="EMBL" id="PEXW01000015">
    <property type="protein sequence ID" value="PIS40917.1"/>
    <property type="molecule type" value="Genomic_DNA"/>
</dbReference>
<dbReference type="PANTHER" id="PTHR11076">
    <property type="entry name" value="DNA REPAIR POLYMERASE UMUC / TRANSFERASE FAMILY MEMBER"/>
    <property type="match status" value="1"/>
</dbReference>
<accession>A0A2H0YQZ2</accession>
<keyword evidence="5" id="KW-0227">DNA damage</keyword>
<evidence type="ECO:0000256" key="2">
    <source>
        <dbReference type="ARBA" id="ARBA00022679"/>
    </source>
</evidence>
<dbReference type="GO" id="GO:0042276">
    <property type="term" value="P:error-prone translesion synthesis"/>
    <property type="evidence" value="ECO:0007669"/>
    <property type="project" value="TreeGrafter"/>
</dbReference>
<keyword evidence="4" id="KW-0479">Metal-binding</keyword>
<dbReference type="InterPro" id="IPR050116">
    <property type="entry name" value="DNA_polymerase-Y"/>
</dbReference>
<dbReference type="GO" id="GO:0005829">
    <property type="term" value="C:cytosol"/>
    <property type="evidence" value="ECO:0007669"/>
    <property type="project" value="TreeGrafter"/>
</dbReference>
<evidence type="ECO:0000256" key="1">
    <source>
        <dbReference type="ARBA" id="ARBA00010945"/>
    </source>
</evidence>
<dbReference type="GO" id="GO:0006281">
    <property type="term" value="P:DNA repair"/>
    <property type="evidence" value="ECO:0007669"/>
    <property type="project" value="UniProtKB-KW"/>
</dbReference>
<dbReference type="Gene3D" id="3.30.70.270">
    <property type="match status" value="1"/>
</dbReference>
<dbReference type="Proteomes" id="UP000236845">
    <property type="component" value="Unassembled WGS sequence"/>
</dbReference>